<dbReference type="AlphaFoldDB" id="A0AAN8KDH2"/>
<name>A0AAN8KDH2_9TELE</name>
<dbReference type="Proteomes" id="UP001356427">
    <property type="component" value="Unassembled WGS sequence"/>
</dbReference>
<feature type="compositionally biased region" description="Pro residues" evidence="1">
    <location>
        <begin position="460"/>
        <end position="469"/>
    </location>
</feature>
<feature type="compositionally biased region" description="Basic and acidic residues" evidence="1">
    <location>
        <begin position="208"/>
        <end position="222"/>
    </location>
</feature>
<evidence type="ECO:0000256" key="1">
    <source>
        <dbReference type="SAM" id="MobiDB-lite"/>
    </source>
</evidence>
<reference evidence="2 3" key="1">
    <citation type="submission" date="2021-04" db="EMBL/GenBank/DDBJ databases">
        <authorList>
            <person name="De Guttry C."/>
            <person name="Zahm M."/>
            <person name="Klopp C."/>
            <person name="Cabau C."/>
            <person name="Louis A."/>
            <person name="Berthelot C."/>
            <person name="Parey E."/>
            <person name="Roest Crollius H."/>
            <person name="Montfort J."/>
            <person name="Robinson-Rechavi M."/>
            <person name="Bucao C."/>
            <person name="Bouchez O."/>
            <person name="Gislard M."/>
            <person name="Lluch J."/>
            <person name="Milhes M."/>
            <person name="Lampietro C."/>
            <person name="Lopez Roques C."/>
            <person name="Donnadieu C."/>
            <person name="Braasch I."/>
            <person name="Desvignes T."/>
            <person name="Postlethwait J."/>
            <person name="Bobe J."/>
            <person name="Wedekind C."/>
            <person name="Guiguen Y."/>
        </authorList>
    </citation>
    <scope>NUCLEOTIDE SEQUENCE [LARGE SCALE GENOMIC DNA]</scope>
    <source>
        <strain evidence="2">Cs_M1</strain>
        <tissue evidence="2">Blood</tissue>
    </source>
</reference>
<feature type="compositionally biased region" description="Pro residues" evidence="1">
    <location>
        <begin position="363"/>
        <end position="379"/>
    </location>
</feature>
<feature type="compositionally biased region" description="Pro residues" evidence="1">
    <location>
        <begin position="322"/>
        <end position="335"/>
    </location>
</feature>
<feature type="compositionally biased region" description="Low complexity" evidence="1">
    <location>
        <begin position="264"/>
        <end position="277"/>
    </location>
</feature>
<protein>
    <submittedName>
        <fullName evidence="2">Uncharacterized protein</fullName>
    </submittedName>
</protein>
<organism evidence="2 3">
    <name type="scientific">Coregonus suidteri</name>
    <dbReference type="NCBI Taxonomy" id="861788"/>
    <lineage>
        <taxon>Eukaryota</taxon>
        <taxon>Metazoa</taxon>
        <taxon>Chordata</taxon>
        <taxon>Craniata</taxon>
        <taxon>Vertebrata</taxon>
        <taxon>Euteleostomi</taxon>
        <taxon>Actinopterygii</taxon>
        <taxon>Neopterygii</taxon>
        <taxon>Teleostei</taxon>
        <taxon>Protacanthopterygii</taxon>
        <taxon>Salmoniformes</taxon>
        <taxon>Salmonidae</taxon>
        <taxon>Coregoninae</taxon>
        <taxon>Coregonus</taxon>
    </lineage>
</organism>
<gene>
    <name evidence="2" type="ORF">J4Q44_G00392450</name>
</gene>
<feature type="region of interest" description="Disordered" evidence="1">
    <location>
        <begin position="162"/>
        <end position="286"/>
    </location>
</feature>
<accession>A0AAN8KDH2</accession>
<feature type="region of interest" description="Disordered" evidence="1">
    <location>
        <begin position="317"/>
        <end position="423"/>
    </location>
</feature>
<feature type="region of interest" description="Disordered" evidence="1">
    <location>
        <begin position="453"/>
        <end position="483"/>
    </location>
</feature>
<feature type="compositionally biased region" description="Basic and acidic residues" evidence="1">
    <location>
        <begin position="109"/>
        <end position="123"/>
    </location>
</feature>
<proteinExistence type="predicted"/>
<evidence type="ECO:0000313" key="3">
    <source>
        <dbReference type="Proteomes" id="UP001356427"/>
    </source>
</evidence>
<evidence type="ECO:0000313" key="2">
    <source>
        <dbReference type="EMBL" id="KAK6274352.1"/>
    </source>
</evidence>
<keyword evidence="3" id="KW-1185">Reference proteome</keyword>
<comment type="caution">
    <text evidence="2">The sequence shown here is derived from an EMBL/GenBank/DDBJ whole genome shotgun (WGS) entry which is preliminary data.</text>
</comment>
<feature type="region of interest" description="Disordered" evidence="1">
    <location>
        <begin position="109"/>
        <end position="128"/>
    </location>
</feature>
<sequence>MSVSQPPCYLSFVSKAILWDRGLYHYTDHTVRDGRPSLCPRFLVHMKACPADLRPPRFLSSIPRPRPPRQEQTQQRQALSALQTHSCADPQETRAHCLTPLLAPQGKEECAEAERKNRAREEGSGAVSAGADVYSRIRSLQHCSTTRGRRLAVVVPCVPVPVSPSPSRSSPELPVCPSPTSPTVTDSGQQGTGPNPAPASALPHVHTQKGEKETEDGVKEMGEGPSASSGAFRPPRPDQEPNSGPEDIDPSGSPVPSVCEGSLSDFSRPPSSQFSRSTDLGSGQSSALCANLSDLDSEGGSPLSQLCCSSMSLSALASCTPQDPPTHQPPNPAPHHPLHHPLPHQAQHCPPDWTTTEPQPGHVLPPYPDPDPSLDPNPDPTTLAFPSDTWQSCLSPQCRITPRPGSGLGSGLTSSPVGAERQDWTSHRWSVLPPISPVRGEEWSLPIPYGLFTASSQPSQPTPSLPPRPAAAYTGAPYLAPRG</sequence>
<dbReference type="EMBL" id="JAGTTL010001954">
    <property type="protein sequence ID" value="KAK6274352.1"/>
    <property type="molecule type" value="Genomic_DNA"/>
</dbReference>